<name>A0AC35GL07_9BILA</name>
<dbReference type="Proteomes" id="UP000887580">
    <property type="component" value="Unplaced"/>
</dbReference>
<protein>
    <submittedName>
        <fullName evidence="2">Uncharacterized protein</fullName>
    </submittedName>
</protein>
<evidence type="ECO:0000313" key="1">
    <source>
        <dbReference type="Proteomes" id="UP000887580"/>
    </source>
</evidence>
<sequence>MGKWITIAALALTGLLLLQSIIYLAIVAASFDKINWINECIDATIRPYDPKYLKDHCSDFSPNALSFARGYKNSNNTLYDFYNTKR</sequence>
<proteinExistence type="predicted"/>
<organism evidence="1 2">
    <name type="scientific">Panagrolaimus sp. PS1159</name>
    <dbReference type="NCBI Taxonomy" id="55785"/>
    <lineage>
        <taxon>Eukaryota</taxon>
        <taxon>Metazoa</taxon>
        <taxon>Ecdysozoa</taxon>
        <taxon>Nematoda</taxon>
        <taxon>Chromadorea</taxon>
        <taxon>Rhabditida</taxon>
        <taxon>Tylenchina</taxon>
        <taxon>Panagrolaimomorpha</taxon>
        <taxon>Panagrolaimoidea</taxon>
        <taxon>Panagrolaimidae</taxon>
        <taxon>Panagrolaimus</taxon>
    </lineage>
</organism>
<dbReference type="WBParaSite" id="PS1159_v2.g6153.t1">
    <property type="protein sequence ID" value="PS1159_v2.g6153.t1"/>
    <property type="gene ID" value="PS1159_v2.g6153"/>
</dbReference>
<reference evidence="2" key="1">
    <citation type="submission" date="2022-11" db="UniProtKB">
        <authorList>
            <consortium name="WormBaseParasite"/>
        </authorList>
    </citation>
    <scope>IDENTIFICATION</scope>
</reference>
<accession>A0AC35GL07</accession>
<evidence type="ECO:0000313" key="2">
    <source>
        <dbReference type="WBParaSite" id="PS1159_v2.g6153.t1"/>
    </source>
</evidence>